<keyword evidence="4" id="KW-1185">Reference proteome</keyword>
<feature type="coiled-coil region" evidence="1">
    <location>
        <begin position="11"/>
        <end position="38"/>
    </location>
</feature>
<dbReference type="RefSeq" id="WP_026800545.1">
    <property type="nucleotide sequence ID" value="NZ_AULI01000008.1"/>
</dbReference>
<evidence type="ECO:0000256" key="1">
    <source>
        <dbReference type="SAM" id="Coils"/>
    </source>
</evidence>
<comment type="caution">
    <text evidence="3">The sequence shown here is derived from an EMBL/GenBank/DDBJ whole genome shotgun (WGS) entry which is preliminary data.</text>
</comment>
<keyword evidence="1" id="KW-0175">Coiled coil</keyword>
<evidence type="ECO:0000313" key="3">
    <source>
        <dbReference type="EMBL" id="KGX92317.1"/>
    </source>
</evidence>
<dbReference type="SUPFAM" id="SSF54909">
    <property type="entry name" value="Dimeric alpha+beta barrel"/>
    <property type="match status" value="1"/>
</dbReference>
<name>A0A0A5I8Z8_9BACI</name>
<dbReference type="PROSITE" id="PS51725">
    <property type="entry name" value="ABM"/>
    <property type="match status" value="1"/>
</dbReference>
<reference evidence="3 4" key="1">
    <citation type="submission" date="2013-08" db="EMBL/GenBank/DDBJ databases">
        <authorList>
            <person name="Huang J."/>
            <person name="Wang G."/>
        </authorList>
    </citation>
    <scope>NUCLEOTIDE SEQUENCE [LARGE SCALE GENOMIC DNA]</scope>
    <source>
        <strain evidence="3 4">JSM 076056</strain>
    </source>
</reference>
<feature type="domain" description="ABM" evidence="2">
    <location>
        <begin position="5"/>
        <end position="92"/>
    </location>
</feature>
<proteinExistence type="predicted"/>
<dbReference type="PANTHER" id="PTHR33336:SF3">
    <property type="entry name" value="ABM DOMAIN-CONTAINING PROTEIN"/>
    <property type="match status" value="1"/>
</dbReference>
<dbReference type="STRING" id="1385510.GCA_000425205_02181"/>
<dbReference type="Gene3D" id="3.30.70.100">
    <property type="match status" value="1"/>
</dbReference>
<organism evidence="3 4">
    <name type="scientific">Pontibacillus halophilus JSM 076056 = DSM 19796</name>
    <dbReference type="NCBI Taxonomy" id="1385510"/>
    <lineage>
        <taxon>Bacteria</taxon>
        <taxon>Bacillati</taxon>
        <taxon>Bacillota</taxon>
        <taxon>Bacilli</taxon>
        <taxon>Bacillales</taxon>
        <taxon>Bacillaceae</taxon>
        <taxon>Pontibacillus</taxon>
    </lineage>
</organism>
<gene>
    <name evidence="3" type="ORF">N781_16265</name>
</gene>
<dbReference type="GO" id="GO:0004497">
    <property type="term" value="F:monooxygenase activity"/>
    <property type="evidence" value="ECO:0007669"/>
    <property type="project" value="UniProtKB-KW"/>
</dbReference>
<dbReference type="PANTHER" id="PTHR33336">
    <property type="entry name" value="QUINOL MONOOXYGENASE YGIN-RELATED"/>
    <property type="match status" value="1"/>
</dbReference>
<evidence type="ECO:0000313" key="4">
    <source>
        <dbReference type="Proteomes" id="UP000030528"/>
    </source>
</evidence>
<dbReference type="InterPro" id="IPR050744">
    <property type="entry name" value="AI-2_Isomerase_LsrG"/>
</dbReference>
<dbReference type="InterPro" id="IPR007138">
    <property type="entry name" value="ABM_dom"/>
</dbReference>
<protein>
    <submittedName>
        <fullName evidence="3">Monooxygenase</fullName>
    </submittedName>
</protein>
<keyword evidence="3" id="KW-0560">Oxidoreductase</keyword>
<dbReference type="Proteomes" id="UP000030528">
    <property type="component" value="Unassembled WGS sequence"/>
</dbReference>
<dbReference type="OrthoDB" id="9806189at2"/>
<keyword evidence="3" id="KW-0503">Monooxygenase</keyword>
<evidence type="ECO:0000259" key="2">
    <source>
        <dbReference type="PROSITE" id="PS51725"/>
    </source>
</evidence>
<dbReference type="InterPro" id="IPR011008">
    <property type="entry name" value="Dimeric_a/b-barrel"/>
</dbReference>
<accession>A0A0A5I8Z8</accession>
<dbReference type="Pfam" id="PF03992">
    <property type="entry name" value="ABM"/>
    <property type="match status" value="1"/>
</dbReference>
<sequence length="97" mass="11057">MNETIQITAILTAKEGQKEALRTELERARDASVEEEGNLGYALYESSVENAFVLLETYKDEEALNAHINSDHYRSYRENTNDLLANREVHKLTLVEG</sequence>
<dbReference type="AlphaFoldDB" id="A0A0A5I8Z8"/>
<dbReference type="eggNOG" id="COG1359">
    <property type="taxonomic scope" value="Bacteria"/>
</dbReference>
<dbReference type="EMBL" id="AVPE01000006">
    <property type="protein sequence ID" value="KGX92317.1"/>
    <property type="molecule type" value="Genomic_DNA"/>
</dbReference>